<proteinExistence type="predicted"/>
<feature type="transmembrane region" description="Helical" evidence="1">
    <location>
        <begin position="15"/>
        <end position="35"/>
    </location>
</feature>
<organism evidence="2 3">
    <name type="scientific">Tetranychus urticae</name>
    <name type="common">Two-spotted spider mite</name>
    <dbReference type="NCBI Taxonomy" id="32264"/>
    <lineage>
        <taxon>Eukaryota</taxon>
        <taxon>Metazoa</taxon>
        <taxon>Ecdysozoa</taxon>
        <taxon>Arthropoda</taxon>
        <taxon>Chelicerata</taxon>
        <taxon>Arachnida</taxon>
        <taxon>Acari</taxon>
        <taxon>Acariformes</taxon>
        <taxon>Trombidiformes</taxon>
        <taxon>Prostigmata</taxon>
        <taxon>Eleutherengona</taxon>
        <taxon>Raphignathae</taxon>
        <taxon>Tetranychoidea</taxon>
        <taxon>Tetranychidae</taxon>
        <taxon>Tetranychus</taxon>
    </lineage>
</organism>
<keyword evidence="1" id="KW-0812">Transmembrane</keyword>
<keyword evidence="1" id="KW-0472">Membrane</keyword>
<accession>T1KTN9</accession>
<protein>
    <submittedName>
        <fullName evidence="2">Uncharacterized protein</fullName>
    </submittedName>
</protein>
<name>T1KTN9_TETUR</name>
<evidence type="ECO:0000256" key="1">
    <source>
        <dbReference type="SAM" id="Phobius"/>
    </source>
</evidence>
<dbReference type="EnsemblMetazoa" id="tetur21g00440.1">
    <property type="protein sequence ID" value="tetur21g00440.1"/>
    <property type="gene ID" value="tetur21g00440"/>
</dbReference>
<dbReference type="AlphaFoldDB" id="T1KTN9"/>
<reference evidence="2" key="2">
    <citation type="submission" date="2015-06" db="UniProtKB">
        <authorList>
            <consortium name="EnsemblMetazoa"/>
        </authorList>
    </citation>
    <scope>IDENTIFICATION</scope>
</reference>
<reference evidence="3" key="1">
    <citation type="submission" date="2011-08" db="EMBL/GenBank/DDBJ databases">
        <authorList>
            <person name="Rombauts S."/>
        </authorList>
    </citation>
    <scope>NUCLEOTIDE SEQUENCE</scope>
    <source>
        <strain evidence="3">London</strain>
    </source>
</reference>
<dbReference type="STRING" id="32264.T1KTN9"/>
<evidence type="ECO:0000313" key="3">
    <source>
        <dbReference type="Proteomes" id="UP000015104"/>
    </source>
</evidence>
<dbReference type="Proteomes" id="UP000015104">
    <property type="component" value="Unassembled WGS sequence"/>
</dbReference>
<evidence type="ECO:0000313" key="2">
    <source>
        <dbReference type="EnsemblMetazoa" id="tetur21g00440.1"/>
    </source>
</evidence>
<dbReference type="EMBL" id="CAEY01000545">
    <property type="status" value="NOT_ANNOTATED_CDS"/>
    <property type="molecule type" value="Genomic_DNA"/>
</dbReference>
<keyword evidence="3" id="KW-1185">Reference proteome</keyword>
<sequence>MSKVWFDERSLNEKYEYGLLAICILLILNLVLIAIKRLQPVANNPPKQPRFRKRDKVIFYGRKMLRKVRTSFQKSGNHRIFRLNHYLHPEFVSLRPNQNYSAVTIIGASDDVPLEAFCFGSTSF</sequence>
<dbReference type="HOGENOM" id="CLU_2006818_0_0_1"/>
<keyword evidence="1" id="KW-1133">Transmembrane helix</keyword>